<organism evidence="1 2">
    <name type="scientific">Vitis vinifera</name>
    <name type="common">Grape</name>
    <dbReference type="NCBI Taxonomy" id="29760"/>
    <lineage>
        <taxon>Eukaryota</taxon>
        <taxon>Viridiplantae</taxon>
        <taxon>Streptophyta</taxon>
        <taxon>Embryophyta</taxon>
        <taxon>Tracheophyta</taxon>
        <taxon>Spermatophyta</taxon>
        <taxon>Magnoliopsida</taxon>
        <taxon>eudicotyledons</taxon>
        <taxon>Gunneridae</taxon>
        <taxon>Pentapetalae</taxon>
        <taxon>rosids</taxon>
        <taxon>Vitales</taxon>
        <taxon>Vitaceae</taxon>
        <taxon>Viteae</taxon>
        <taxon>Vitis</taxon>
    </lineage>
</organism>
<reference evidence="1 2" key="1">
    <citation type="journal article" date="2023" name="Hortic Res">
        <title>The complete reference genome for grapevine (Vitis vinifera L.) genetics and breeding.</title>
        <authorList>
            <person name="Shi X."/>
            <person name="Cao S."/>
            <person name="Wang X."/>
            <person name="Huang S."/>
            <person name="Wang Y."/>
            <person name="Liu Z."/>
            <person name="Liu W."/>
            <person name="Leng X."/>
            <person name="Peng Y."/>
            <person name="Wang N."/>
            <person name="Wang Y."/>
            <person name="Ma Z."/>
            <person name="Xu X."/>
            <person name="Zhang F."/>
            <person name="Xue H."/>
            <person name="Zhong H."/>
            <person name="Wang Y."/>
            <person name="Zhang K."/>
            <person name="Velt A."/>
            <person name="Avia K."/>
            <person name="Holtgrawe D."/>
            <person name="Grimplet J."/>
            <person name="Matus J.T."/>
            <person name="Ware D."/>
            <person name="Wu X."/>
            <person name="Wang H."/>
            <person name="Liu C."/>
            <person name="Fang Y."/>
            <person name="Rustenholz C."/>
            <person name="Cheng Z."/>
            <person name="Xiao H."/>
            <person name="Zhou Y."/>
        </authorList>
    </citation>
    <scope>NUCLEOTIDE SEQUENCE [LARGE SCALE GENOMIC DNA]</scope>
    <source>
        <strain evidence="2">cv. Pinot noir / PN40024</strain>
        <tissue evidence="1">Leaf</tissue>
    </source>
</reference>
<proteinExistence type="predicted"/>
<sequence length="212" mass="23671">MKGTETRVNAQVDAYEYMVDYFPGQQASRTTGKCSWGVPHSPRLWKLVFRTYPERYEPPDDPDWGTWESASLQVRESDELKEIFRGHEIEVSEGSISESTVLSVVSALRANNASFGSFDVLTDEEIRQERNSLGHPFGIPLNTMLEDGGLVQHLQVSFPKELLGTEIQSVGSGFGIVYKVTLMRMLELGSLSVVVKVSSKKEFYSTLGVLQA</sequence>
<protein>
    <recommendedName>
        <fullName evidence="3">LRR receptor-like serine/threonine-protein kinase</fullName>
    </recommendedName>
</protein>
<name>A0ABY9DJP1_VITVI</name>
<dbReference type="EMBL" id="CP126663">
    <property type="protein sequence ID" value="WKA07061.1"/>
    <property type="molecule type" value="Genomic_DNA"/>
</dbReference>
<dbReference type="Proteomes" id="UP001227230">
    <property type="component" value="Chromosome 16"/>
</dbReference>
<evidence type="ECO:0000313" key="1">
    <source>
        <dbReference type="EMBL" id="WKA07061.1"/>
    </source>
</evidence>
<gene>
    <name evidence="1" type="ORF">VitviT2T_024928</name>
</gene>
<evidence type="ECO:0000313" key="2">
    <source>
        <dbReference type="Proteomes" id="UP001227230"/>
    </source>
</evidence>
<accession>A0ABY9DJP1</accession>
<evidence type="ECO:0008006" key="3">
    <source>
        <dbReference type="Google" id="ProtNLM"/>
    </source>
</evidence>
<keyword evidence="2" id="KW-1185">Reference proteome</keyword>